<dbReference type="Gene3D" id="1.20.120.1750">
    <property type="match status" value="1"/>
</dbReference>
<feature type="compositionally biased region" description="Low complexity" evidence="10">
    <location>
        <begin position="98"/>
        <end position="109"/>
    </location>
</feature>
<dbReference type="CDD" id="cd20335">
    <property type="entry name" value="BRcat_RBR"/>
    <property type="match status" value="1"/>
</dbReference>
<keyword evidence="8" id="KW-0862">Zinc</keyword>
<dbReference type="SUPFAM" id="SSF57850">
    <property type="entry name" value="RING/U-box"/>
    <property type="match status" value="1"/>
</dbReference>
<evidence type="ECO:0000256" key="10">
    <source>
        <dbReference type="SAM" id="MobiDB-lite"/>
    </source>
</evidence>
<dbReference type="InterPro" id="IPR044066">
    <property type="entry name" value="TRIAD_supradom"/>
</dbReference>
<name>A0AAX6MI78_9PEZI</name>
<gene>
    <name evidence="12" type="ORF">Daesc_006685</name>
</gene>
<dbReference type="Proteomes" id="UP001369815">
    <property type="component" value="Unassembled WGS sequence"/>
</dbReference>
<feature type="compositionally biased region" description="Polar residues" evidence="10">
    <location>
        <begin position="70"/>
        <end position="97"/>
    </location>
</feature>
<evidence type="ECO:0000256" key="9">
    <source>
        <dbReference type="SAM" id="Coils"/>
    </source>
</evidence>
<dbReference type="PANTHER" id="PTHR11685">
    <property type="entry name" value="RBR FAMILY RING FINGER AND IBR DOMAIN-CONTAINING"/>
    <property type="match status" value="1"/>
</dbReference>
<evidence type="ECO:0000256" key="5">
    <source>
        <dbReference type="ARBA" id="ARBA00022737"/>
    </source>
</evidence>
<keyword evidence="9" id="KW-0175">Coiled coil</keyword>
<keyword evidence="6" id="KW-0863">Zinc-finger</keyword>
<accession>A0AAX6MI78</accession>
<evidence type="ECO:0000259" key="11">
    <source>
        <dbReference type="PROSITE" id="PS51873"/>
    </source>
</evidence>
<protein>
    <recommendedName>
        <fullName evidence="2">RBR-type E3 ubiquitin transferase</fullName>
        <ecNumber evidence="2">2.3.2.31</ecNumber>
    </recommendedName>
</protein>
<feature type="domain" description="RING-type" evidence="11">
    <location>
        <begin position="95"/>
        <end position="336"/>
    </location>
</feature>
<dbReference type="GO" id="GO:0008270">
    <property type="term" value="F:zinc ion binding"/>
    <property type="evidence" value="ECO:0007669"/>
    <property type="project" value="UniProtKB-KW"/>
</dbReference>
<dbReference type="InterPro" id="IPR002867">
    <property type="entry name" value="IBR_dom"/>
</dbReference>
<evidence type="ECO:0000256" key="4">
    <source>
        <dbReference type="ARBA" id="ARBA00022723"/>
    </source>
</evidence>
<feature type="region of interest" description="Disordered" evidence="10">
    <location>
        <begin position="63"/>
        <end position="123"/>
    </location>
</feature>
<sequence length="621" mass="70600">MSAIVQKPPSSDLADSPNNTLPELIEADYLNQVLQLSPEKTEAYLSELIMKAAAFGITISSPSSSISISNKRNPSGAKSSVTIDTNHARTVSTGSEGSASTTLTSHSSTNGYPETTGRSIARKRSRGLTFAQYDNYLAQAEPNLNQPKFISPSPTDTESTQSIFSVSTNRSYLSFRRGLSKLRRRRKTPSSLGNIVMFVKSPGRVVRAEKISNTPWESRVFCSNPACGEFIPPQTRIDPKYPFQAVCRKCKTRVCMMCKRDAHPIGHDCPDDRELDAVLKMGEKSGWRRCYKCRSLVELTQGCTHMTCRCRAQFCYICGAVWDQMVGCPNFCNGEAVMEDRRREEEARAAKLADEEAAKQEAAAKETADMLEAVRRTHSCEEFKALQEEQVKEMERFHVFERKSKWLMWTRHAHAKLALVEKHSASIERMNERHAKTAANLEDRQVVAEMELRSTLEQSERNVRIRLKHMEAYCDGLGKNPDGNMPSRIVTERDLRELGQQYNVEKNMKQLHQAKINVMRDRQTKALEELLERQESEMGKLIEKNKKELESLESDFADEEDALTTTMNQRRAALQKRWELEMEVMRKELERDRGLSYAPMRPPEWLNNEESSGDTLSAVDE</sequence>
<evidence type="ECO:0000313" key="13">
    <source>
        <dbReference type="Proteomes" id="UP001369815"/>
    </source>
</evidence>
<dbReference type="GO" id="GO:0016567">
    <property type="term" value="P:protein ubiquitination"/>
    <property type="evidence" value="ECO:0007669"/>
    <property type="project" value="InterPro"/>
</dbReference>
<dbReference type="Pfam" id="PF01485">
    <property type="entry name" value="IBR"/>
    <property type="match status" value="2"/>
</dbReference>
<dbReference type="AlphaFoldDB" id="A0AAX6MI78"/>
<dbReference type="CDD" id="cd22584">
    <property type="entry name" value="Rcat_RBR_unk"/>
    <property type="match status" value="1"/>
</dbReference>
<feature type="region of interest" description="Disordered" evidence="10">
    <location>
        <begin position="595"/>
        <end position="621"/>
    </location>
</feature>
<organism evidence="12 13">
    <name type="scientific">Daldinia eschscholtzii</name>
    <dbReference type="NCBI Taxonomy" id="292717"/>
    <lineage>
        <taxon>Eukaryota</taxon>
        <taxon>Fungi</taxon>
        <taxon>Dikarya</taxon>
        <taxon>Ascomycota</taxon>
        <taxon>Pezizomycotina</taxon>
        <taxon>Sordariomycetes</taxon>
        <taxon>Xylariomycetidae</taxon>
        <taxon>Xylariales</taxon>
        <taxon>Hypoxylaceae</taxon>
        <taxon>Daldinia</taxon>
    </lineage>
</organism>
<dbReference type="EMBL" id="JBANMG010000006">
    <property type="protein sequence ID" value="KAK6952153.1"/>
    <property type="molecule type" value="Genomic_DNA"/>
</dbReference>
<evidence type="ECO:0000256" key="2">
    <source>
        <dbReference type="ARBA" id="ARBA00012251"/>
    </source>
</evidence>
<comment type="catalytic activity">
    <reaction evidence="1">
        <text>[E2 ubiquitin-conjugating enzyme]-S-ubiquitinyl-L-cysteine + [acceptor protein]-L-lysine = [E2 ubiquitin-conjugating enzyme]-L-cysteine + [acceptor protein]-N(6)-ubiquitinyl-L-lysine.</text>
        <dbReference type="EC" id="2.3.2.31"/>
    </reaction>
</comment>
<evidence type="ECO:0000256" key="8">
    <source>
        <dbReference type="ARBA" id="ARBA00022833"/>
    </source>
</evidence>
<evidence type="ECO:0000256" key="3">
    <source>
        <dbReference type="ARBA" id="ARBA00022679"/>
    </source>
</evidence>
<reference evidence="12 13" key="1">
    <citation type="journal article" date="2024" name="Front Chem Biol">
        <title>Unveiling the potential of Daldinia eschscholtzii MFLUCC 19-0629 through bioactivity and bioinformatics studies for enhanced sustainable agriculture production.</title>
        <authorList>
            <person name="Brooks S."/>
            <person name="Weaver J.A."/>
            <person name="Klomchit A."/>
            <person name="Alharthi S.A."/>
            <person name="Onlamun T."/>
            <person name="Nurani R."/>
            <person name="Vong T.K."/>
            <person name="Alberti F."/>
            <person name="Greco C."/>
        </authorList>
    </citation>
    <scope>NUCLEOTIDE SEQUENCE [LARGE SCALE GENOMIC DNA]</scope>
    <source>
        <strain evidence="12">MFLUCC 19-0629</strain>
    </source>
</reference>
<keyword evidence="4" id="KW-0479">Metal-binding</keyword>
<keyword evidence="7" id="KW-0833">Ubl conjugation pathway</keyword>
<keyword evidence="5" id="KW-0677">Repeat</keyword>
<comment type="caution">
    <text evidence="12">The sequence shown here is derived from an EMBL/GenBank/DDBJ whole genome shotgun (WGS) entry which is preliminary data.</text>
</comment>
<keyword evidence="3" id="KW-0808">Transferase</keyword>
<keyword evidence="13" id="KW-1185">Reference proteome</keyword>
<dbReference type="PROSITE" id="PS51873">
    <property type="entry name" value="TRIAD"/>
    <property type="match status" value="1"/>
</dbReference>
<proteinExistence type="predicted"/>
<evidence type="ECO:0000256" key="1">
    <source>
        <dbReference type="ARBA" id="ARBA00001798"/>
    </source>
</evidence>
<dbReference type="EC" id="2.3.2.31" evidence="2"/>
<evidence type="ECO:0000313" key="12">
    <source>
        <dbReference type="EMBL" id="KAK6952153.1"/>
    </source>
</evidence>
<dbReference type="InterPro" id="IPR031127">
    <property type="entry name" value="E3_UB_ligase_RBR"/>
</dbReference>
<feature type="coiled-coil region" evidence="9">
    <location>
        <begin position="524"/>
        <end position="569"/>
    </location>
</feature>
<evidence type="ECO:0000256" key="6">
    <source>
        <dbReference type="ARBA" id="ARBA00022771"/>
    </source>
</evidence>
<dbReference type="GO" id="GO:0061630">
    <property type="term" value="F:ubiquitin protein ligase activity"/>
    <property type="evidence" value="ECO:0007669"/>
    <property type="project" value="UniProtKB-EC"/>
</dbReference>
<evidence type="ECO:0000256" key="7">
    <source>
        <dbReference type="ARBA" id="ARBA00022786"/>
    </source>
</evidence>